<dbReference type="Gene3D" id="1.10.357.40">
    <property type="entry name" value="YbiA-like"/>
    <property type="match status" value="1"/>
</dbReference>
<proteinExistence type="predicted"/>
<dbReference type="InterPro" id="IPR011320">
    <property type="entry name" value="RNase_H1_N"/>
</dbReference>
<dbReference type="Gene3D" id="3.40.50.1110">
    <property type="entry name" value="SGNH hydrolase"/>
    <property type="match status" value="1"/>
</dbReference>
<protein>
    <recommendedName>
        <fullName evidence="6">NADAR domain-containing protein</fullName>
    </recommendedName>
</protein>
<dbReference type="SUPFAM" id="SSF143990">
    <property type="entry name" value="YbiA-like"/>
    <property type="match status" value="1"/>
</dbReference>
<dbReference type="Pfam" id="PF01693">
    <property type="entry name" value="Cauli_VI"/>
    <property type="match status" value="1"/>
</dbReference>
<dbReference type="InterPro" id="IPR037056">
    <property type="entry name" value="RNase_H1_N_sf"/>
</dbReference>
<accession>A0AA88YF89</accession>
<evidence type="ECO:0008006" key="6">
    <source>
        <dbReference type="Google" id="ProtNLM"/>
    </source>
</evidence>
<dbReference type="Gene3D" id="3.40.970.10">
    <property type="entry name" value="Ribonuclease H1, N-terminal domain"/>
    <property type="match status" value="1"/>
</dbReference>
<dbReference type="CDD" id="cd00229">
    <property type="entry name" value="SGNH_hydrolase"/>
    <property type="match status" value="1"/>
</dbReference>
<organism evidence="4 5">
    <name type="scientific">Pinctada imbricata</name>
    <name type="common">Atlantic pearl-oyster</name>
    <name type="synonym">Pinctada martensii</name>
    <dbReference type="NCBI Taxonomy" id="66713"/>
    <lineage>
        <taxon>Eukaryota</taxon>
        <taxon>Metazoa</taxon>
        <taxon>Spiralia</taxon>
        <taxon>Lophotrochozoa</taxon>
        <taxon>Mollusca</taxon>
        <taxon>Bivalvia</taxon>
        <taxon>Autobranchia</taxon>
        <taxon>Pteriomorphia</taxon>
        <taxon>Pterioida</taxon>
        <taxon>Pterioidea</taxon>
        <taxon>Pteriidae</taxon>
        <taxon>Pinctada</taxon>
    </lineage>
</organism>
<dbReference type="AlphaFoldDB" id="A0AA88YF89"/>
<dbReference type="SUPFAM" id="SSF55658">
    <property type="entry name" value="L9 N-domain-like"/>
    <property type="match status" value="1"/>
</dbReference>
<dbReference type="InterPro" id="IPR037238">
    <property type="entry name" value="YbiA-like_sf"/>
</dbReference>
<feature type="coiled-coil region" evidence="1">
    <location>
        <begin position="231"/>
        <end position="368"/>
    </location>
</feature>
<evidence type="ECO:0000256" key="1">
    <source>
        <dbReference type="SAM" id="Coils"/>
    </source>
</evidence>
<sequence length="732" mass="84061">MPRGKLSENNSNKNFYAITNGRVNGIFKAWSQVKPLVDKYSGAAFNGFENIDEAIDFMKKGGFIDTEIQIYETDIEFPNFSADGSDQNITDTLTEEDTVLKGACEERTVENTTESNETDVTEKVRNVENTTKSPSCVICKMDENKEMLPCSTRNGRVHHSCTGLPDYQIAVFKSTQRKFMCEICVGNSNGIKIKCVRKSVFESGCEENQEGTVIQHGPATGTINVNQRDDMAELKREVGQIKLTLSNFEQEMTRIIIQMRDENVLLKEKNHEDKLRNAENQREEAAKRTEKLENANEQLHIEIINLKEKNSNLNKECENLRKCISTRTEAQNQLTKEIESKTTEINDLRRQQDQIQKHATEKKEAATREGETYAQKVKSDRRECPTIETGNRFSPLIESVQEEGQYGAYHVKDYADPLSNFYRCKFYWNRKKFYSLEHAFQYEKAVCHGQYDTARQVLNARHAGIANKIGCSIRLDPQWDQDKDEIMYAMLQAKHQQCHTFRRSLNQTGQTPILNDIPDRYWGTGTDGRGSNKIGTFLIELRQSKTTEGESTDRQRKPIVAIFGSSLIKNMDARRFSRRYNTDIQLSYTIPEAKRNVSEYNRKADVVVYQLLSNDIKEKSTNDCVKEMKELIRHTESIHRQSKIVISLPTNRGDSRELNNKINIVNASAKVEFQNYDNVLISDNSNLSYRGEPNRRMISADDGVHPTEFGEKVLFQNIRKSVDQVLYGCQDN</sequence>
<evidence type="ECO:0000313" key="4">
    <source>
        <dbReference type="EMBL" id="KAK3100561.1"/>
    </source>
</evidence>
<evidence type="ECO:0000259" key="3">
    <source>
        <dbReference type="Pfam" id="PF08719"/>
    </source>
</evidence>
<dbReference type="Proteomes" id="UP001186944">
    <property type="component" value="Unassembled WGS sequence"/>
</dbReference>
<feature type="domain" description="NADAR" evidence="3">
    <location>
        <begin position="414"/>
        <end position="543"/>
    </location>
</feature>
<comment type="caution">
    <text evidence="4">The sequence shown here is derived from an EMBL/GenBank/DDBJ whole genome shotgun (WGS) entry which is preliminary data.</text>
</comment>
<dbReference type="InterPro" id="IPR013083">
    <property type="entry name" value="Znf_RING/FYVE/PHD"/>
</dbReference>
<dbReference type="Pfam" id="PF08719">
    <property type="entry name" value="NADAR"/>
    <property type="match status" value="1"/>
</dbReference>
<dbReference type="InterPro" id="IPR012816">
    <property type="entry name" value="NADAR"/>
</dbReference>
<dbReference type="Gene3D" id="3.30.40.10">
    <property type="entry name" value="Zinc/RING finger domain, C3HC4 (zinc finger)"/>
    <property type="match status" value="1"/>
</dbReference>
<dbReference type="InterPro" id="IPR011011">
    <property type="entry name" value="Znf_FYVE_PHD"/>
</dbReference>
<evidence type="ECO:0000313" key="5">
    <source>
        <dbReference type="Proteomes" id="UP001186944"/>
    </source>
</evidence>
<dbReference type="SUPFAM" id="SSF57903">
    <property type="entry name" value="FYVE/PHD zinc finger"/>
    <property type="match status" value="1"/>
</dbReference>
<reference evidence="4" key="1">
    <citation type="submission" date="2019-08" db="EMBL/GenBank/DDBJ databases">
        <title>The improved chromosome-level genome for the pearl oyster Pinctada fucata martensii using PacBio sequencing and Hi-C.</title>
        <authorList>
            <person name="Zheng Z."/>
        </authorList>
    </citation>
    <scope>NUCLEOTIDE SEQUENCE</scope>
    <source>
        <strain evidence="4">ZZ-2019</strain>
        <tissue evidence="4">Adductor muscle</tissue>
    </source>
</reference>
<gene>
    <name evidence="4" type="ORF">FSP39_021781</name>
</gene>
<keyword evidence="5" id="KW-1185">Reference proteome</keyword>
<dbReference type="EMBL" id="VSWD01000006">
    <property type="protein sequence ID" value="KAK3100561.1"/>
    <property type="molecule type" value="Genomic_DNA"/>
</dbReference>
<feature type="domain" description="Ribonuclease H1 N-terminal" evidence="2">
    <location>
        <begin position="15"/>
        <end position="57"/>
    </location>
</feature>
<keyword evidence="1" id="KW-0175">Coiled coil</keyword>
<dbReference type="CDD" id="cd15457">
    <property type="entry name" value="NADAR"/>
    <property type="match status" value="1"/>
</dbReference>
<dbReference type="InterPro" id="IPR009027">
    <property type="entry name" value="Ribosomal_bL9/RNase_H1_N"/>
</dbReference>
<dbReference type="SUPFAM" id="SSF52266">
    <property type="entry name" value="SGNH hydrolase"/>
    <property type="match status" value="1"/>
</dbReference>
<dbReference type="InterPro" id="IPR036514">
    <property type="entry name" value="SGNH_hydro_sf"/>
</dbReference>
<name>A0AA88YF89_PINIB</name>
<evidence type="ECO:0000259" key="2">
    <source>
        <dbReference type="Pfam" id="PF01693"/>
    </source>
</evidence>